<evidence type="ECO:0000259" key="7">
    <source>
        <dbReference type="Pfam" id="PF03828"/>
    </source>
</evidence>
<accession>A0AAV4WDN7</accession>
<dbReference type="GO" id="GO:0046872">
    <property type="term" value="F:metal ion binding"/>
    <property type="evidence" value="ECO:0007669"/>
    <property type="project" value="UniProtKB-KW"/>
</dbReference>
<protein>
    <submittedName>
        <fullName evidence="9">Poly(A) RNA polymerase, mitochondrial</fullName>
    </submittedName>
</protein>
<feature type="transmembrane region" description="Helical" evidence="6">
    <location>
        <begin position="664"/>
        <end position="685"/>
    </location>
</feature>
<keyword evidence="6" id="KW-0812">Transmembrane</keyword>
<keyword evidence="6" id="KW-0472">Membrane</keyword>
<sequence>MIVQKCFCCLRNRSSKLLPLVHRNKNALRTYIITKAEREKIVKLCTVISTQVINSVNNSFKECSTSPLKKAENTANHQSFELENMHIDGPFSHEELITSLYRCKTVSEQMEILSSTLGLTPEDIQSRKKFSNTLASLYKPFFENVKINVFGSSVNGFGFKGCDLDISFETSVERKEKVTQELVPSNFLISQVINGEISPKEISNLHPKEQLVFAYYIMMEYFKELKNPLVSLNPHAPLVRFTYDKFNLKCDMTFKNKNASVNTKLMLLYCKMDKRVVPLLMTIRYWAKHLGIIGKGRTFKSYTISLLVIYFLQTRKPQVLPSVESILSLSVDNFEHAGIEDQSFLNILQKILHLKISKLQEFFLFYLNFDFTRVICPINSKAIPREEFKKENSKFKMHDICIQDPINLQNNNGGVVEFQCWKTFSEELMIASNILLNNVMLNPSQNPWGLISILDHPKSFVDDLKSLQLISFSVPVLTQTVNGKISGSERISVTSDTLLKLLQHGLMFKCKSLEMEALTNLLEKQDKLIYKSNLKVAKREESVLEQFQTLNATNDLVFSVECEAAHNIFECRDLFHLDSSFDSKSVLDREYLISSNIAKQDKRNESKFLCECYSSRTLPTTMFLIFEPHHKPYFNPILGISLKHHILNIMERRTVIIFANKCFYYMYIVFIDKICTSVIVIISNYETFLN</sequence>
<dbReference type="AlphaFoldDB" id="A0AAV4WDN7"/>
<evidence type="ECO:0000256" key="6">
    <source>
        <dbReference type="SAM" id="Phobius"/>
    </source>
</evidence>
<dbReference type="EMBL" id="BPLR01015998">
    <property type="protein sequence ID" value="GIY80334.1"/>
    <property type="molecule type" value="Genomic_DNA"/>
</dbReference>
<keyword evidence="6" id="KW-1133">Transmembrane helix</keyword>
<dbReference type="GO" id="GO:1990817">
    <property type="term" value="F:poly(A) RNA polymerase activity"/>
    <property type="evidence" value="ECO:0007669"/>
    <property type="project" value="TreeGrafter"/>
</dbReference>
<dbReference type="InterPro" id="IPR054708">
    <property type="entry name" value="MTPAP-like_central"/>
</dbReference>
<evidence type="ECO:0000313" key="10">
    <source>
        <dbReference type="Proteomes" id="UP001054945"/>
    </source>
</evidence>
<feature type="domain" description="Poly(A) RNA polymerase mitochondrial-like central palm" evidence="8">
    <location>
        <begin position="107"/>
        <end position="270"/>
    </location>
</feature>
<keyword evidence="3" id="KW-0808">Transferase</keyword>
<comment type="cofactor">
    <cofactor evidence="2">
        <name>Mg(2+)</name>
        <dbReference type="ChEBI" id="CHEBI:18420"/>
    </cofactor>
</comment>
<keyword evidence="10" id="KW-1185">Reference proteome</keyword>
<dbReference type="InterPro" id="IPR043519">
    <property type="entry name" value="NT_sf"/>
</dbReference>
<gene>
    <name evidence="9" type="primary">MTPAP</name>
    <name evidence="9" type="ORF">CEXT_710411</name>
</gene>
<organism evidence="9 10">
    <name type="scientific">Caerostris extrusa</name>
    <name type="common">Bark spider</name>
    <name type="synonym">Caerostris bankana</name>
    <dbReference type="NCBI Taxonomy" id="172846"/>
    <lineage>
        <taxon>Eukaryota</taxon>
        <taxon>Metazoa</taxon>
        <taxon>Ecdysozoa</taxon>
        <taxon>Arthropoda</taxon>
        <taxon>Chelicerata</taxon>
        <taxon>Arachnida</taxon>
        <taxon>Araneae</taxon>
        <taxon>Araneomorphae</taxon>
        <taxon>Entelegynae</taxon>
        <taxon>Araneoidea</taxon>
        <taxon>Araneidae</taxon>
        <taxon>Caerostris</taxon>
    </lineage>
</organism>
<reference evidence="9 10" key="1">
    <citation type="submission" date="2021-06" db="EMBL/GenBank/DDBJ databases">
        <title>Caerostris extrusa draft genome.</title>
        <authorList>
            <person name="Kono N."/>
            <person name="Arakawa K."/>
        </authorList>
    </citation>
    <scope>NUCLEOTIDE SEQUENCE [LARGE SCALE GENOMIC DNA]</scope>
</reference>
<evidence type="ECO:0000256" key="5">
    <source>
        <dbReference type="ARBA" id="ARBA00022842"/>
    </source>
</evidence>
<dbReference type="InterPro" id="IPR002058">
    <property type="entry name" value="PAP_assoc"/>
</dbReference>
<keyword evidence="5" id="KW-0460">Magnesium</keyword>
<dbReference type="Gene3D" id="3.30.460.10">
    <property type="entry name" value="Beta Polymerase, domain 2"/>
    <property type="match status" value="1"/>
</dbReference>
<feature type="domain" description="PAP-associated" evidence="7">
    <location>
        <begin position="359"/>
        <end position="410"/>
    </location>
</feature>
<dbReference type="GO" id="GO:0031123">
    <property type="term" value="P:RNA 3'-end processing"/>
    <property type="evidence" value="ECO:0007669"/>
    <property type="project" value="TreeGrafter"/>
</dbReference>
<evidence type="ECO:0000256" key="4">
    <source>
        <dbReference type="ARBA" id="ARBA00022723"/>
    </source>
</evidence>
<dbReference type="PANTHER" id="PTHR12271:SF127">
    <property type="entry name" value="SPECKLE TARGETED PIP5K1A-REGULATED POLY(A) POLYMERASE"/>
    <property type="match status" value="1"/>
</dbReference>
<dbReference type="Proteomes" id="UP001054945">
    <property type="component" value="Unassembled WGS sequence"/>
</dbReference>
<dbReference type="SUPFAM" id="SSF81301">
    <property type="entry name" value="Nucleotidyltransferase"/>
    <property type="match status" value="1"/>
</dbReference>
<dbReference type="SUPFAM" id="SSF81631">
    <property type="entry name" value="PAP/OAS1 substrate-binding domain"/>
    <property type="match status" value="1"/>
</dbReference>
<dbReference type="CDD" id="cd05402">
    <property type="entry name" value="NT_PAP_TUTase"/>
    <property type="match status" value="1"/>
</dbReference>
<evidence type="ECO:0000256" key="2">
    <source>
        <dbReference type="ARBA" id="ARBA00001946"/>
    </source>
</evidence>
<dbReference type="Pfam" id="PF03828">
    <property type="entry name" value="PAP_assoc"/>
    <property type="match status" value="1"/>
</dbReference>
<dbReference type="PANTHER" id="PTHR12271">
    <property type="entry name" value="POLY A POLYMERASE CID PAP -RELATED"/>
    <property type="match status" value="1"/>
</dbReference>
<evidence type="ECO:0000313" key="9">
    <source>
        <dbReference type="EMBL" id="GIY80334.1"/>
    </source>
</evidence>
<evidence type="ECO:0000256" key="3">
    <source>
        <dbReference type="ARBA" id="ARBA00022679"/>
    </source>
</evidence>
<keyword evidence="4" id="KW-0479">Metal-binding</keyword>
<comment type="caution">
    <text evidence="9">The sequence shown here is derived from an EMBL/GenBank/DDBJ whole genome shotgun (WGS) entry which is preliminary data.</text>
</comment>
<comment type="cofactor">
    <cofactor evidence="1">
        <name>Mn(2+)</name>
        <dbReference type="ChEBI" id="CHEBI:29035"/>
    </cofactor>
</comment>
<proteinExistence type="predicted"/>
<name>A0AAV4WDN7_CAEEX</name>
<dbReference type="Pfam" id="PF22600">
    <property type="entry name" value="MTPAP-like_central"/>
    <property type="match status" value="1"/>
</dbReference>
<evidence type="ECO:0000256" key="1">
    <source>
        <dbReference type="ARBA" id="ARBA00001936"/>
    </source>
</evidence>
<dbReference type="Gene3D" id="1.10.1410.10">
    <property type="match status" value="1"/>
</dbReference>
<evidence type="ECO:0000259" key="8">
    <source>
        <dbReference type="Pfam" id="PF22600"/>
    </source>
</evidence>